<evidence type="ECO:0000256" key="3">
    <source>
        <dbReference type="ARBA" id="ARBA00023289"/>
    </source>
</evidence>
<dbReference type="Proteomes" id="UP000734854">
    <property type="component" value="Unassembled WGS sequence"/>
</dbReference>
<evidence type="ECO:0000256" key="4">
    <source>
        <dbReference type="ARBA" id="ARBA00024045"/>
    </source>
</evidence>
<dbReference type="PROSITE" id="PS50846">
    <property type="entry name" value="HMA_2"/>
    <property type="match status" value="1"/>
</dbReference>
<comment type="caution">
    <text evidence="7">The sequence shown here is derived from an EMBL/GenBank/DDBJ whole genome shotgun (WGS) entry which is preliminary data.</text>
</comment>
<dbReference type="InterPro" id="IPR006121">
    <property type="entry name" value="HMA_dom"/>
</dbReference>
<evidence type="ECO:0000259" key="6">
    <source>
        <dbReference type="PROSITE" id="PS50846"/>
    </source>
</evidence>
<organism evidence="7 8">
    <name type="scientific">Zingiber officinale</name>
    <name type="common">Ginger</name>
    <name type="synonym">Amomum zingiber</name>
    <dbReference type="NCBI Taxonomy" id="94328"/>
    <lineage>
        <taxon>Eukaryota</taxon>
        <taxon>Viridiplantae</taxon>
        <taxon>Streptophyta</taxon>
        <taxon>Embryophyta</taxon>
        <taxon>Tracheophyta</taxon>
        <taxon>Spermatophyta</taxon>
        <taxon>Magnoliopsida</taxon>
        <taxon>Liliopsida</taxon>
        <taxon>Zingiberales</taxon>
        <taxon>Zingiberaceae</taxon>
        <taxon>Zingiber</taxon>
    </lineage>
</organism>
<dbReference type="PANTHER" id="PTHR45868:SF19">
    <property type="entry name" value="HEAVY METAL-ASSOCIATED ISOPRENYLATED PLANT PROTEIN 37"/>
    <property type="match status" value="1"/>
</dbReference>
<protein>
    <recommendedName>
        <fullName evidence="6">HMA domain-containing protein</fullName>
    </recommendedName>
</protein>
<dbReference type="CDD" id="cd00371">
    <property type="entry name" value="HMA"/>
    <property type="match status" value="1"/>
</dbReference>
<comment type="similarity">
    <text evidence="4">Belongs to the HIPP family.</text>
</comment>
<evidence type="ECO:0000313" key="8">
    <source>
        <dbReference type="Proteomes" id="UP000734854"/>
    </source>
</evidence>
<keyword evidence="2" id="KW-0479">Metal-binding</keyword>
<dbReference type="SUPFAM" id="SSF55008">
    <property type="entry name" value="HMA, heavy metal-associated domain"/>
    <property type="match status" value="1"/>
</dbReference>
<keyword evidence="3" id="KW-0449">Lipoprotein</keyword>
<dbReference type="PANTHER" id="PTHR45868">
    <property type="entry name" value="HEAVY METAL-ASSOCIATED ISOPRENYLATED PLANT PROTEIN 33-RELATED"/>
    <property type="match status" value="1"/>
</dbReference>
<proteinExistence type="inferred from homology"/>
<evidence type="ECO:0000256" key="5">
    <source>
        <dbReference type="SAM" id="MobiDB-lite"/>
    </source>
</evidence>
<feature type="compositionally biased region" description="Acidic residues" evidence="5">
    <location>
        <begin position="206"/>
        <end position="223"/>
    </location>
</feature>
<keyword evidence="8" id="KW-1185">Reference proteome</keyword>
<name>A0A8J5GMJ4_ZINOF</name>
<dbReference type="GO" id="GO:0046872">
    <property type="term" value="F:metal ion binding"/>
    <property type="evidence" value="ECO:0007669"/>
    <property type="project" value="UniProtKB-KW"/>
</dbReference>
<dbReference type="EMBL" id="JACMSC010000009">
    <property type="protein sequence ID" value="KAG6506950.1"/>
    <property type="molecule type" value="Genomic_DNA"/>
</dbReference>
<gene>
    <name evidence="7" type="ORF">ZIOFF_032283</name>
</gene>
<dbReference type="AlphaFoldDB" id="A0A8J5GMJ4"/>
<feature type="domain" description="HMA" evidence="6">
    <location>
        <begin position="91"/>
        <end position="159"/>
    </location>
</feature>
<sequence length="318" mass="35980">MAEVVLQRNRGGEAEKRRSAMEVGEGCSLTGRDRKVSAGSAGDSDAWAMKSKNDGNKCWKKRLRKFPLSVLFSQTLILKVIIHCDGCRLQVRKILHRTEGRKIFVCPFCHKNIVWILEVSDAGVFSVSIDVEEQKVTVSGDVDAATLIRKLNRAGKHAEPWPVKASKEDQRPNQQKQGKKPVCNTVKKQSHKSFRNQKHELSSSSSDDEYDSDDEEDDDDDDYDLRSLNSQLMQIDQQRFPMMVNMQQACQTQSPSMVMQENGHLQPQMMYLRSPAMAAAYTGYYCYQSPCYLNDQVDDGYQCYYASGNGDSNVCSIM</sequence>
<keyword evidence="3" id="KW-0636">Prenylation</keyword>
<evidence type="ECO:0000256" key="2">
    <source>
        <dbReference type="ARBA" id="ARBA00022723"/>
    </source>
</evidence>
<keyword evidence="1" id="KW-0488">Methylation</keyword>
<feature type="region of interest" description="Disordered" evidence="5">
    <location>
        <begin position="158"/>
        <end position="224"/>
    </location>
</feature>
<dbReference type="Gene3D" id="3.30.70.100">
    <property type="match status" value="1"/>
</dbReference>
<evidence type="ECO:0000256" key="1">
    <source>
        <dbReference type="ARBA" id="ARBA00022481"/>
    </source>
</evidence>
<dbReference type="InterPro" id="IPR036163">
    <property type="entry name" value="HMA_dom_sf"/>
</dbReference>
<evidence type="ECO:0000313" key="7">
    <source>
        <dbReference type="EMBL" id="KAG6506950.1"/>
    </source>
</evidence>
<accession>A0A8J5GMJ4</accession>
<reference evidence="7 8" key="1">
    <citation type="submission" date="2020-08" db="EMBL/GenBank/DDBJ databases">
        <title>Plant Genome Project.</title>
        <authorList>
            <person name="Zhang R.-G."/>
        </authorList>
    </citation>
    <scope>NUCLEOTIDE SEQUENCE [LARGE SCALE GENOMIC DNA]</scope>
    <source>
        <tissue evidence="7">Rhizome</tissue>
    </source>
</reference>